<dbReference type="FunFam" id="2.60.120.820:FF:000004">
    <property type="entry name" value="BTB/POZ domain-containing protein 2"/>
    <property type="match status" value="1"/>
</dbReference>
<evidence type="ECO:0000256" key="2">
    <source>
        <dbReference type="ARBA" id="ARBA00022490"/>
    </source>
</evidence>
<gene>
    <name evidence="5" type="ORF">SPHA_24659</name>
</gene>
<dbReference type="SUPFAM" id="SSF54695">
    <property type="entry name" value="POZ domain"/>
    <property type="match status" value="1"/>
</dbReference>
<dbReference type="GO" id="GO:0000932">
    <property type="term" value="C:P-body"/>
    <property type="evidence" value="ECO:0007669"/>
    <property type="project" value="TreeGrafter"/>
</dbReference>
<comment type="subcellular location">
    <subcellularLocation>
        <location evidence="1">Cytoplasm</location>
    </subcellularLocation>
</comment>
<dbReference type="EMBL" id="CAHIKZ030000924">
    <property type="protein sequence ID" value="CAE1245285.1"/>
    <property type="molecule type" value="Genomic_DNA"/>
</dbReference>
<feature type="compositionally biased region" description="Polar residues" evidence="3">
    <location>
        <begin position="21"/>
        <end position="38"/>
    </location>
</feature>
<dbReference type="InterPro" id="IPR038648">
    <property type="entry name" value="PHR_sf"/>
</dbReference>
<comment type="caution">
    <text evidence="5">The sequence shown here is derived from an EMBL/GenBank/DDBJ whole genome shotgun (WGS) entry which is preliminary data.</text>
</comment>
<evidence type="ECO:0000313" key="6">
    <source>
        <dbReference type="Proteomes" id="UP000597762"/>
    </source>
</evidence>
<dbReference type="CDD" id="cd18487">
    <property type="entry name" value="BACK_BTBD1_like"/>
    <property type="match status" value="1"/>
</dbReference>
<evidence type="ECO:0000259" key="4">
    <source>
        <dbReference type="PROSITE" id="PS50097"/>
    </source>
</evidence>
<reference evidence="5" key="1">
    <citation type="submission" date="2021-01" db="EMBL/GenBank/DDBJ databases">
        <authorList>
            <person name="Li R."/>
            <person name="Bekaert M."/>
        </authorList>
    </citation>
    <scope>NUCLEOTIDE SEQUENCE</scope>
    <source>
        <strain evidence="5">Farmed</strain>
    </source>
</reference>
<proteinExistence type="predicted"/>
<dbReference type="Pfam" id="PF00651">
    <property type="entry name" value="BTB"/>
    <property type="match status" value="1"/>
</dbReference>
<dbReference type="InterPro" id="IPR011705">
    <property type="entry name" value="BACK"/>
</dbReference>
<feature type="domain" description="BTB" evidence="4">
    <location>
        <begin position="185"/>
        <end position="258"/>
    </location>
</feature>
<dbReference type="PROSITE" id="PS50097">
    <property type="entry name" value="BTB"/>
    <property type="match status" value="1"/>
</dbReference>
<sequence>MNNDGVAVVPVSSSKTPSSAHTFVSPSSSNLLKMNEPQSTADSTTASSTHTSHTEERDRGFLAETPVDCSPSSICSPLTPPSSLSNFSVSSSSSAAAPIGLRTPTSYYDHYSLGTLSCSESPTHNYLSSGVRSSYNNVATTPSMRTSTVAGSGGVAIGGGPYNWQASKVTVKERLAYLFNTDIMSDVRFQVGKPPNSQLIPAHKFVLSVGSAVFDALFTWMKCSPSSNDNVIEIPDVEPAAFLALLRFLYCDEVLIDPETVMTTLYAAKKYSVPALEKACVDFLKRNLSSDNAFMLLTQARLFDEPQLAALCLETIDKNTSEALAADGFTDIDIDTMCVVLERNSLGIRECKLFSAICRWAEAECSRQNLAQTPANQRKVLGKALKLIRFPLMSVEEFAMGAAQSGILLDREVVELFLHFTVNPKPPISFSDVPRCCLTGKEQIVLRFCQIESRWGYSGTSDRIRFMVNRRIFVVGFGLYGSIHGPTEYFVNIELLHSDTGRILGQNDTSFQCDGSTSTFRVMFKKPVEILPNTSFTACATLKGPDSYYGSRGLRKVTHESVASGKVTFQFTYATGNNNGTSVEDGQIPEIIFYT</sequence>
<dbReference type="Pfam" id="PF08005">
    <property type="entry name" value="PHR"/>
    <property type="match status" value="1"/>
</dbReference>
<dbReference type="Gene3D" id="1.25.40.420">
    <property type="match status" value="1"/>
</dbReference>
<feature type="compositionally biased region" description="Low complexity" evidence="3">
    <location>
        <begin position="1"/>
        <end position="20"/>
    </location>
</feature>
<dbReference type="GO" id="GO:0022008">
    <property type="term" value="P:neurogenesis"/>
    <property type="evidence" value="ECO:0007669"/>
    <property type="project" value="TreeGrafter"/>
</dbReference>
<dbReference type="OrthoDB" id="636773at2759"/>
<feature type="compositionally biased region" description="Low complexity" evidence="3">
    <location>
        <begin position="39"/>
        <end position="51"/>
    </location>
</feature>
<dbReference type="SMART" id="SM00225">
    <property type="entry name" value="BTB"/>
    <property type="match status" value="1"/>
</dbReference>
<dbReference type="PANTHER" id="PTHR45774:SF3">
    <property type="entry name" value="BTB (POZ) DOMAIN-CONTAINING 2B-RELATED"/>
    <property type="match status" value="1"/>
</dbReference>
<dbReference type="Proteomes" id="UP000597762">
    <property type="component" value="Unassembled WGS sequence"/>
</dbReference>
<dbReference type="SMART" id="SM00875">
    <property type="entry name" value="BACK"/>
    <property type="match status" value="1"/>
</dbReference>
<keyword evidence="2" id="KW-0963">Cytoplasm</keyword>
<accession>A0A812BXX1</accession>
<dbReference type="InterPro" id="IPR011333">
    <property type="entry name" value="SKP1/BTB/POZ_sf"/>
</dbReference>
<organism evidence="5 6">
    <name type="scientific">Acanthosepion pharaonis</name>
    <name type="common">Pharaoh cuttlefish</name>
    <name type="synonym">Sepia pharaonis</name>
    <dbReference type="NCBI Taxonomy" id="158019"/>
    <lineage>
        <taxon>Eukaryota</taxon>
        <taxon>Metazoa</taxon>
        <taxon>Spiralia</taxon>
        <taxon>Lophotrochozoa</taxon>
        <taxon>Mollusca</taxon>
        <taxon>Cephalopoda</taxon>
        <taxon>Coleoidea</taxon>
        <taxon>Decapodiformes</taxon>
        <taxon>Sepiida</taxon>
        <taxon>Sepiina</taxon>
        <taxon>Sepiidae</taxon>
        <taxon>Acanthosepion</taxon>
    </lineage>
</organism>
<dbReference type="GO" id="GO:0005829">
    <property type="term" value="C:cytosol"/>
    <property type="evidence" value="ECO:0007669"/>
    <property type="project" value="TreeGrafter"/>
</dbReference>
<dbReference type="AlphaFoldDB" id="A0A812BXX1"/>
<dbReference type="InterPro" id="IPR000210">
    <property type="entry name" value="BTB/POZ_dom"/>
</dbReference>
<dbReference type="Gene3D" id="3.30.710.10">
    <property type="entry name" value="Potassium Channel Kv1.1, Chain A"/>
    <property type="match status" value="1"/>
</dbReference>
<evidence type="ECO:0000256" key="1">
    <source>
        <dbReference type="ARBA" id="ARBA00004496"/>
    </source>
</evidence>
<protein>
    <submittedName>
        <fullName evidence="5">BTBD1_2</fullName>
    </submittedName>
</protein>
<dbReference type="InterPro" id="IPR012983">
    <property type="entry name" value="PHR"/>
</dbReference>
<name>A0A812BXX1_ACAPH</name>
<dbReference type="Pfam" id="PF07707">
    <property type="entry name" value="BACK"/>
    <property type="match status" value="1"/>
</dbReference>
<dbReference type="Gene3D" id="2.60.120.820">
    <property type="entry name" value="PHR domain"/>
    <property type="match status" value="1"/>
</dbReference>
<evidence type="ECO:0000313" key="5">
    <source>
        <dbReference type="EMBL" id="CAE1245285.1"/>
    </source>
</evidence>
<dbReference type="PANTHER" id="PTHR45774">
    <property type="entry name" value="BTB/POZ DOMAIN-CONTAINING"/>
    <property type="match status" value="1"/>
</dbReference>
<feature type="region of interest" description="Disordered" evidence="3">
    <location>
        <begin position="1"/>
        <end position="60"/>
    </location>
</feature>
<evidence type="ECO:0000256" key="3">
    <source>
        <dbReference type="SAM" id="MobiDB-lite"/>
    </source>
</evidence>
<keyword evidence="6" id="KW-1185">Reference proteome</keyword>
<dbReference type="FunFam" id="1.25.40.420:FF:000004">
    <property type="entry name" value="BTB/POZ domain-containing protein 2"/>
    <property type="match status" value="1"/>
</dbReference>